<reference evidence="1" key="1">
    <citation type="journal article" date="2006" name="Nature">
        <title>Deciphering the evolution and metabolism of an anammox bacterium from a community genome.</title>
        <authorList>
            <person name="Strous M."/>
            <person name="Pelletier E."/>
            <person name="Mangenot S."/>
            <person name="Rattei T."/>
            <person name="Lehner A."/>
            <person name="Taylor M.W."/>
            <person name="Horn M."/>
            <person name="Daims H."/>
            <person name="Bartol-Mavel D."/>
            <person name="Wincker P."/>
            <person name="Barbe V."/>
            <person name="Fonknechten N."/>
            <person name="Vallenet D."/>
            <person name="Segurens B."/>
            <person name="Schenowitz-Truong C."/>
            <person name="Medigue C."/>
            <person name="Collingro A."/>
            <person name="Snel B."/>
            <person name="Dutilh B.E."/>
            <person name="OpDenCamp H.J.M."/>
            <person name="vanDerDrift C."/>
            <person name="Cirpus I."/>
            <person name="vanDePas-Schoonen K.T."/>
            <person name="Harhangi H.R."/>
            <person name="vanNiftrik L."/>
            <person name="Schmid M."/>
            <person name="Keltjens J."/>
            <person name="vanDeVossenberg J."/>
            <person name="Kartal B."/>
            <person name="Meier H."/>
            <person name="Frishman D."/>
            <person name="Huynen M.A."/>
            <person name="Mewes H."/>
            <person name="Weissenbach J."/>
            <person name="Jetten M.S.M."/>
            <person name="Wagner M."/>
            <person name="LePaslier D."/>
        </authorList>
    </citation>
    <scope>NUCLEOTIDE SEQUENCE</scope>
</reference>
<gene>
    <name evidence="1" type="ORF">kusta0093</name>
</gene>
<dbReference type="AlphaFoldDB" id="Q1Q7N8"/>
<proteinExistence type="predicted"/>
<name>Q1Q7N8_KUEST</name>
<organism evidence="1">
    <name type="scientific">Kuenenia stuttgartiensis</name>
    <dbReference type="NCBI Taxonomy" id="174633"/>
    <lineage>
        <taxon>Bacteria</taxon>
        <taxon>Pseudomonadati</taxon>
        <taxon>Planctomycetota</taxon>
        <taxon>Candidatus Brocadiia</taxon>
        <taxon>Candidatus Brocadiales</taxon>
        <taxon>Candidatus Brocadiaceae</taxon>
        <taxon>Candidatus Kuenenia</taxon>
    </lineage>
</organism>
<reference evidence="1" key="2">
    <citation type="submission" date="2006-01" db="EMBL/GenBank/DDBJ databases">
        <authorList>
            <person name="Genoscope"/>
        </authorList>
    </citation>
    <scope>NUCLEOTIDE SEQUENCE</scope>
</reference>
<accession>Q1Q7N8</accession>
<sequence length="81" mass="9610">MNQHTTPIDNTHNELLHSITVRPVSWRGLWPQPNSKYEYRNTKQIQMTKNPMLQTLRNPHLINALRLCILKNEHKKQEVDG</sequence>
<protein>
    <submittedName>
        <fullName evidence="1">Uncharacterized protein</fullName>
    </submittedName>
</protein>
<dbReference type="EMBL" id="CT030148">
    <property type="protein sequence ID" value="CAJ70838.1"/>
    <property type="molecule type" value="Genomic_DNA"/>
</dbReference>
<evidence type="ECO:0000313" key="1">
    <source>
        <dbReference type="EMBL" id="CAJ70838.1"/>
    </source>
</evidence>